<reference evidence="3" key="1">
    <citation type="journal article" date="2018" name="Gigascience">
        <title>Genome assembly of the Pink Ipe (Handroanthus impetiginosus, Bignoniaceae), a highly valued, ecologically keystone Neotropical timber forest tree.</title>
        <authorList>
            <person name="Silva-Junior O.B."/>
            <person name="Grattapaglia D."/>
            <person name="Novaes E."/>
            <person name="Collevatti R.G."/>
        </authorList>
    </citation>
    <scope>NUCLEOTIDE SEQUENCE [LARGE SCALE GENOMIC DNA]</scope>
    <source>
        <strain evidence="3">cv. UFG-1</strain>
    </source>
</reference>
<dbReference type="AlphaFoldDB" id="A0A2G9FZG4"/>
<evidence type="ECO:0000256" key="1">
    <source>
        <dbReference type="SAM" id="MobiDB-lite"/>
    </source>
</evidence>
<dbReference type="PANTHER" id="PTHR37256">
    <property type="entry name" value="E1A-BINDING PROTEIN P400-LIKE"/>
    <property type="match status" value="1"/>
</dbReference>
<comment type="caution">
    <text evidence="2">The sequence shown here is derived from an EMBL/GenBank/DDBJ whole genome shotgun (WGS) entry which is preliminary data.</text>
</comment>
<evidence type="ECO:0000313" key="3">
    <source>
        <dbReference type="Proteomes" id="UP000231279"/>
    </source>
</evidence>
<feature type="region of interest" description="Disordered" evidence="1">
    <location>
        <begin position="50"/>
        <end position="93"/>
    </location>
</feature>
<sequence length="299" mass="33672">MIRASSSSSSSSSRKSRNGGESDTDNLKKMKVLEPHLSGAYIRSLVKELTSSRTKDSSKTSKEKLMICTPQDGFSDRQEKSHQHKRKVRRRVQTRRPYQERLLNMAEARREIVSALKLHREAMKLKQQMKSGQEIQPFEPASHQFCLGQEAPNSSITRNNFFYSPCPWAAPDLDSVLPRQTLGLNLNLQYFYNLSTDLSSMYSSSSVSNSSSPVLSSTDEEISHTTAVSPPPMAEAVEFGDHDRNLNLVSSNEDFVSSTFDEVMEFPGWLNANGGCLEHVEDLCFNKDYFGDYALPCYV</sequence>
<feature type="compositionally biased region" description="Low complexity" evidence="1">
    <location>
        <begin position="1"/>
        <end position="13"/>
    </location>
</feature>
<gene>
    <name evidence="2" type="ORF">CDL12_29074</name>
</gene>
<feature type="compositionally biased region" description="Basic residues" evidence="1">
    <location>
        <begin position="82"/>
        <end position="93"/>
    </location>
</feature>
<feature type="region of interest" description="Disordered" evidence="1">
    <location>
        <begin position="1"/>
        <end position="32"/>
    </location>
</feature>
<name>A0A2G9FZG4_9LAMI</name>
<evidence type="ECO:0000313" key="2">
    <source>
        <dbReference type="EMBL" id="PIM98447.1"/>
    </source>
</evidence>
<dbReference type="Proteomes" id="UP000231279">
    <property type="component" value="Unassembled WGS sequence"/>
</dbReference>
<dbReference type="OrthoDB" id="692030at2759"/>
<keyword evidence="3" id="KW-1185">Reference proteome</keyword>
<protein>
    <submittedName>
        <fullName evidence="2">Uncharacterized protein</fullName>
    </submittedName>
</protein>
<dbReference type="EMBL" id="NKXS01008388">
    <property type="protein sequence ID" value="PIM98447.1"/>
    <property type="molecule type" value="Genomic_DNA"/>
</dbReference>
<accession>A0A2G9FZG4</accession>
<feature type="compositionally biased region" description="Basic and acidic residues" evidence="1">
    <location>
        <begin position="53"/>
        <end position="65"/>
    </location>
</feature>
<proteinExistence type="predicted"/>
<dbReference type="PANTHER" id="PTHR37256:SF1">
    <property type="entry name" value="MYB-LIKE PROTEIN A"/>
    <property type="match status" value="1"/>
</dbReference>
<organism evidence="2 3">
    <name type="scientific">Handroanthus impetiginosus</name>
    <dbReference type="NCBI Taxonomy" id="429701"/>
    <lineage>
        <taxon>Eukaryota</taxon>
        <taxon>Viridiplantae</taxon>
        <taxon>Streptophyta</taxon>
        <taxon>Embryophyta</taxon>
        <taxon>Tracheophyta</taxon>
        <taxon>Spermatophyta</taxon>
        <taxon>Magnoliopsida</taxon>
        <taxon>eudicotyledons</taxon>
        <taxon>Gunneridae</taxon>
        <taxon>Pentapetalae</taxon>
        <taxon>asterids</taxon>
        <taxon>lamiids</taxon>
        <taxon>Lamiales</taxon>
        <taxon>Bignoniaceae</taxon>
        <taxon>Crescentiina</taxon>
        <taxon>Tabebuia alliance</taxon>
        <taxon>Handroanthus</taxon>
    </lineage>
</organism>